<dbReference type="CDD" id="cd00229">
    <property type="entry name" value="SGNH_hydrolase"/>
    <property type="match status" value="1"/>
</dbReference>
<dbReference type="InterPro" id="IPR036514">
    <property type="entry name" value="SGNH_hydro_sf"/>
</dbReference>
<dbReference type="AlphaFoldDB" id="A0ABD4UCH7"/>
<dbReference type="EMBL" id="JYMX02000008">
    <property type="protein sequence ID" value="MCW3712075.1"/>
    <property type="molecule type" value="Genomic_DNA"/>
</dbReference>
<gene>
    <name evidence="2" type="ORF">UE95_012335</name>
</gene>
<dbReference type="GO" id="GO:0016788">
    <property type="term" value="F:hydrolase activity, acting on ester bonds"/>
    <property type="evidence" value="ECO:0007669"/>
    <property type="project" value="UniProtKB-ARBA"/>
</dbReference>
<keyword evidence="1" id="KW-0732">Signal</keyword>
<evidence type="ECO:0000313" key="3">
    <source>
        <dbReference type="Proteomes" id="UP000191686"/>
    </source>
</evidence>
<dbReference type="RefSeq" id="WP_143262311.1">
    <property type="nucleotide sequence ID" value="NZ_JAUJRH010000003.1"/>
</dbReference>
<organism evidence="2 3">
    <name type="scientific">Burkholderia cenocepacia</name>
    <dbReference type="NCBI Taxonomy" id="95486"/>
    <lineage>
        <taxon>Bacteria</taxon>
        <taxon>Pseudomonadati</taxon>
        <taxon>Pseudomonadota</taxon>
        <taxon>Betaproteobacteria</taxon>
        <taxon>Burkholderiales</taxon>
        <taxon>Burkholderiaceae</taxon>
        <taxon>Burkholderia</taxon>
        <taxon>Burkholderia cepacia complex</taxon>
    </lineage>
</organism>
<evidence type="ECO:0000313" key="2">
    <source>
        <dbReference type="EMBL" id="MCW3712075.1"/>
    </source>
</evidence>
<proteinExistence type="predicted"/>
<sequence>MKKILLLASTLIASPAFAALPDCYIYGDSIAQGVSQYLPHCRSNTQVGISSKGAMDKFGFETKAKEKAVIVSLGSNDSNPKQTVSILRDIITRAHASGAQKVFLILPAEQGRHDTIKKSLEGRATLLPIRKLSTDNIHPTEKGYQDLANQVKKS</sequence>
<reference evidence="2 3" key="2">
    <citation type="journal article" date="2017" name="Front. Microbiol.">
        <title>Genomics Reveals a Unique Clone of Burkholderia cenocepacia Harboring an Actively Excising Novel Genomic Island.</title>
        <authorList>
            <person name="Patil P.P."/>
            <person name="Mali S."/>
            <person name="Midha S."/>
            <person name="Gautam V."/>
            <person name="Dash L."/>
            <person name="Kumar S."/>
            <person name="Shastri J."/>
            <person name="Singhal L."/>
            <person name="Patil P.B."/>
        </authorList>
    </citation>
    <scope>NUCLEOTIDE SEQUENCE [LARGE SCALE GENOMIC DNA]</scope>
    <source>
        <strain evidence="2 3">BC-19</strain>
    </source>
</reference>
<dbReference type="Gene3D" id="3.40.50.1110">
    <property type="entry name" value="SGNH hydrolase"/>
    <property type="match status" value="1"/>
</dbReference>
<accession>A0ABD4UCH7</accession>
<reference evidence="2 3" key="1">
    <citation type="journal article" date="2017" name="Front. Microbiol.">
        <title>Genomics reveals a unique clone of Burkholderia cenocepacia harbouring an actively excising novel genomic island.</title>
        <authorList>
            <person name="Patil P."/>
            <person name="Mali S."/>
            <person name="Midha S."/>
            <person name="Gautam V."/>
            <person name="Dash L."/>
            <person name="Kumar S."/>
            <person name="Shastri J."/>
            <person name="Singhal L."/>
            <person name="Patil P.B."/>
        </authorList>
    </citation>
    <scope>NUCLEOTIDE SEQUENCE [LARGE SCALE GENOMIC DNA]</scope>
    <source>
        <strain evidence="2 3">BC-19</strain>
    </source>
</reference>
<dbReference type="SUPFAM" id="SSF52266">
    <property type="entry name" value="SGNH hydrolase"/>
    <property type="match status" value="1"/>
</dbReference>
<evidence type="ECO:0000256" key="1">
    <source>
        <dbReference type="SAM" id="SignalP"/>
    </source>
</evidence>
<keyword evidence="2" id="KW-0378">Hydrolase</keyword>
<name>A0ABD4UCH7_9BURK</name>
<dbReference type="Proteomes" id="UP000191686">
    <property type="component" value="Unassembled WGS sequence"/>
</dbReference>
<feature type="chain" id="PRO_5044803750" evidence="1">
    <location>
        <begin position="19"/>
        <end position="154"/>
    </location>
</feature>
<protein>
    <submittedName>
        <fullName evidence="2">SGNH/GDSL hydrolase family protein</fullName>
    </submittedName>
</protein>
<comment type="caution">
    <text evidence="2">The sequence shown here is derived from an EMBL/GenBank/DDBJ whole genome shotgun (WGS) entry which is preliminary data.</text>
</comment>
<feature type="signal peptide" evidence="1">
    <location>
        <begin position="1"/>
        <end position="18"/>
    </location>
</feature>